<keyword evidence="1" id="KW-0812">Transmembrane</keyword>
<sequence>MAEAPFQDKTVRELQALAQETPIAREKRKTPALSRAARLHLIDILSRWSGPGLALVAGVSIYFAVIAGRAHPARAAAWALMMFSALWICRRLRDNFRAGSHHTSRPFRWRSSFTASLSVLGVVLASAPILLVPLETAATYGVQIVALTVVASFAVGLALAAHLPSAAAVAVPGAAFAILTGLRAQDTGLLAASIATAVLGLAGLYLANRFLEQSATKRFPRTSFIRREIERRDTGTGVIHRPGAEALQA</sequence>
<name>A0ABV3Z3D3_9PROT</name>
<dbReference type="Proteomes" id="UP001560685">
    <property type="component" value="Unassembled WGS sequence"/>
</dbReference>
<protein>
    <recommendedName>
        <fullName evidence="4">Diguanylate cyclase</fullName>
    </recommendedName>
</protein>
<reference evidence="2 3" key="1">
    <citation type="submission" date="2024-05" db="EMBL/GenBank/DDBJ databases">
        <title>Three bacterial strains, DH-69, EH-24, and ECK-19 isolated from coastal sediments.</title>
        <authorList>
            <person name="Ye Y.-Q."/>
            <person name="Du Z.-J."/>
        </authorList>
    </citation>
    <scope>NUCLEOTIDE SEQUENCE [LARGE SCALE GENOMIC DNA]</scope>
    <source>
        <strain evidence="2 3">ECK-19</strain>
    </source>
</reference>
<evidence type="ECO:0000256" key="1">
    <source>
        <dbReference type="SAM" id="Phobius"/>
    </source>
</evidence>
<gene>
    <name evidence="2" type="ORF">ABFZ84_07060</name>
</gene>
<evidence type="ECO:0008006" key="4">
    <source>
        <dbReference type="Google" id="ProtNLM"/>
    </source>
</evidence>
<feature type="transmembrane region" description="Helical" evidence="1">
    <location>
        <begin position="75"/>
        <end position="92"/>
    </location>
</feature>
<organism evidence="2 3">
    <name type="scientific">Hyphococcus lacteus</name>
    <dbReference type="NCBI Taxonomy" id="3143536"/>
    <lineage>
        <taxon>Bacteria</taxon>
        <taxon>Pseudomonadati</taxon>
        <taxon>Pseudomonadota</taxon>
        <taxon>Alphaproteobacteria</taxon>
        <taxon>Parvularculales</taxon>
        <taxon>Parvularculaceae</taxon>
        <taxon>Hyphococcus</taxon>
    </lineage>
</organism>
<keyword evidence="1" id="KW-0472">Membrane</keyword>
<feature type="transmembrane region" description="Helical" evidence="1">
    <location>
        <begin position="48"/>
        <end position="69"/>
    </location>
</feature>
<feature type="transmembrane region" description="Helical" evidence="1">
    <location>
        <begin position="113"/>
        <end position="134"/>
    </location>
</feature>
<feature type="transmembrane region" description="Helical" evidence="1">
    <location>
        <begin position="166"/>
        <end position="184"/>
    </location>
</feature>
<feature type="transmembrane region" description="Helical" evidence="1">
    <location>
        <begin position="140"/>
        <end position="159"/>
    </location>
</feature>
<dbReference type="RefSeq" id="WP_369313261.1">
    <property type="nucleotide sequence ID" value="NZ_JBEHZE010000001.1"/>
</dbReference>
<proteinExistence type="predicted"/>
<comment type="caution">
    <text evidence="2">The sequence shown here is derived from an EMBL/GenBank/DDBJ whole genome shotgun (WGS) entry which is preliminary data.</text>
</comment>
<evidence type="ECO:0000313" key="3">
    <source>
        <dbReference type="Proteomes" id="UP001560685"/>
    </source>
</evidence>
<feature type="transmembrane region" description="Helical" evidence="1">
    <location>
        <begin position="190"/>
        <end position="211"/>
    </location>
</feature>
<keyword evidence="1" id="KW-1133">Transmembrane helix</keyword>
<evidence type="ECO:0000313" key="2">
    <source>
        <dbReference type="EMBL" id="MEX6633306.1"/>
    </source>
</evidence>
<keyword evidence="3" id="KW-1185">Reference proteome</keyword>
<accession>A0ABV3Z3D3</accession>
<dbReference type="EMBL" id="JBEHZE010000001">
    <property type="protein sequence ID" value="MEX6633306.1"/>
    <property type="molecule type" value="Genomic_DNA"/>
</dbReference>